<reference evidence="1" key="1">
    <citation type="submission" date="2022-07" db="EMBL/GenBank/DDBJ databases">
        <title>Phylogenomic reconstructions and comparative analyses of Kickxellomycotina fungi.</title>
        <authorList>
            <person name="Reynolds N.K."/>
            <person name="Stajich J.E."/>
            <person name="Barry K."/>
            <person name="Grigoriev I.V."/>
            <person name="Crous P."/>
            <person name="Smith M.E."/>
        </authorList>
    </citation>
    <scope>NUCLEOTIDE SEQUENCE</scope>
    <source>
        <strain evidence="1">BCRC 34780</strain>
    </source>
</reference>
<gene>
    <name evidence="1" type="ORF">H4R21_001807</name>
</gene>
<name>A0ACC1L9B5_9FUNG</name>
<protein>
    <submittedName>
        <fullName evidence="1">Uncharacterized protein</fullName>
    </submittedName>
</protein>
<organism evidence="1 2">
    <name type="scientific">Coemansia helicoidea</name>
    <dbReference type="NCBI Taxonomy" id="1286919"/>
    <lineage>
        <taxon>Eukaryota</taxon>
        <taxon>Fungi</taxon>
        <taxon>Fungi incertae sedis</taxon>
        <taxon>Zoopagomycota</taxon>
        <taxon>Kickxellomycotina</taxon>
        <taxon>Kickxellomycetes</taxon>
        <taxon>Kickxellales</taxon>
        <taxon>Kickxellaceae</taxon>
        <taxon>Coemansia</taxon>
    </lineage>
</organism>
<comment type="caution">
    <text evidence="1">The sequence shown here is derived from an EMBL/GenBank/DDBJ whole genome shotgun (WGS) entry which is preliminary data.</text>
</comment>
<proteinExistence type="predicted"/>
<sequence length="623" mass="67107">MDQRDRRAPAAARLPFELLVAVCGRLRRCACTAPDGGPFSPGCTGGHAPAAFGRTELSVLRQVSRAWRAAALRVGLAHIVASNRWMRTGGGGPRLRDIGRSHGACVRRLVFRSSDIRPGSSDAVAELEAALGVGWPRLEAVVIEWFSGVASDHARIAAAVRQHAPRIRELYVHDKLLSVTQLAPLVWGAGGPAPGGRCGAIRRLAITPYGYNQRWDALLPSESGAAEIVRRIPNQLTSLAVGGADFTPELLAALQAGQPHLAHLSVEHAWLGVLATAGTRLPSVTSLRLENVIFDAHHALLPLTPHVLPRLRSLTLRHIWQRVAQPADDTARGAVLLQEETWLHMFWSHTWPHLRTLSLPAIADVDAAYLPRACPALERLATTSPDYAGPPLSAAGLVDVLRGLPRLRHLSLDQRRSDGTPGYSFTGAALCRLIGAEDEDTAFGNRILASRTSTVSTIVGGSPPPTVPDLDLDMASDTATDTEDDAPCLPPAQLSATLTTLHIPRASFTAPALGELVRQLPALTRLAVSLRSDPQLFRPGAGDTAPEKRWAHDSLRWIGISADEGVLADPRWLAVWLNERFPGLLECSTNHARAHKRTVIELSAAAPTIRFTRLCQQPLAGPY</sequence>
<dbReference type="Proteomes" id="UP001140087">
    <property type="component" value="Unassembled WGS sequence"/>
</dbReference>
<evidence type="ECO:0000313" key="1">
    <source>
        <dbReference type="EMBL" id="KAJ2804020.1"/>
    </source>
</evidence>
<dbReference type="EMBL" id="JANBUN010000407">
    <property type="protein sequence ID" value="KAJ2804020.1"/>
    <property type="molecule type" value="Genomic_DNA"/>
</dbReference>
<accession>A0ACC1L9B5</accession>
<evidence type="ECO:0000313" key="2">
    <source>
        <dbReference type="Proteomes" id="UP001140087"/>
    </source>
</evidence>
<keyword evidence="2" id="KW-1185">Reference proteome</keyword>